<dbReference type="BioCyc" id="LINT1193029:G11R4-4224-MONOMER"/>
<dbReference type="Proteomes" id="UP000012117">
    <property type="component" value="Unassembled WGS sequence"/>
</dbReference>
<accession>M7A8V5</accession>
<protein>
    <submittedName>
        <fullName evidence="2">Uncharacterized protein</fullName>
    </submittedName>
</protein>
<organism evidence="2 3">
    <name type="scientific">Leptospira interrogans serovar Pyrogenes str. 200701872</name>
    <dbReference type="NCBI Taxonomy" id="1193029"/>
    <lineage>
        <taxon>Bacteria</taxon>
        <taxon>Pseudomonadati</taxon>
        <taxon>Spirochaetota</taxon>
        <taxon>Spirochaetia</taxon>
        <taxon>Leptospirales</taxon>
        <taxon>Leptospiraceae</taxon>
        <taxon>Leptospira</taxon>
    </lineage>
</organism>
<evidence type="ECO:0000313" key="2">
    <source>
        <dbReference type="EMBL" id="EMP07214.1"/>
    </source>
</evidence>
<comment type="caution">
    <text evidence="2">The sequence shown here is derived from an EMBL/GenBank/DDBJ whole genome shotgun (WGS) entry which is preliminary data.</text>
</comment>
<name>M7A8V5_LEPIR</name>
<dbReference type="EMBL" id="AKWN02000262">
    <property type="protein sequence ID" value="EMP07214.1"/>
    <property type="molecule type" value="Genomic_DNA"/>
</dbReference>
<dbReference type="AlphaFoldDB" id="M7A8V5"/>
<evidence type="ECO:0000256" key="1">
    <source>
        <dbReference type="SAM" id="Phobius"/>
    </source>
</evidence>
<keyword evidence="1" id="KW-0472">Membrane</keyword>
<keyword evidence="1" id="KW-1133">Transmembrane helix</keyword>
<sequence>MKKVDRFEFCLFRFIRVYLVIAILFSIIELVLVAGGCGAPNGASFCYW</sequence>
<reference evidence="2 3" key="1">
    <citation type="submission" date="2013-01" db="EMBL/GenBank/DDBJ databases">
        <authorList>
            <person name="Harkins D.M."/>
            <person name="Durkin A.S."/>
            <person name="Brinkac L.M."/>
            <person name="Haft D.H."/>
            <person name="Selengut J.D."/>
            <person name="Sanka R."/>
            <person name="DePew J."/>
            <person name="Purushe J."/>
            <person name="Picardeau M."/>
            <person name="Werts C."/>
            <person name="Goarant C."/>
            <person name="Vinetz J.M."/>
            <person name="Sutton G.G."/>
            <person name="Nierman W.C."/>
            <person name="Fouts D.E."/>
        </authorList>
    </citation>
    <scope>NUCLEOTIDE SEQUENCE [LARGE SCALE GENOMIC DNA]</scope>
    <source>
        <strain evidence="2 3">200701872</strain>
    </source>
</reference>
<evidence type="ECO:0000313" key="3">
    <source>
        <dbReference type="Proteomes" id="UP000012117"/>
    </source>
</evidence>
<proteinExistence type="predicted"/>
<gene>
    <name evidence="2" type="ORF">LEP1GSC124_1942</name>
</gene>
<feature type="transmembrane region" description="Helical" evidence="1">
    <location>
        <begin position="12"/>
        <end position="34"/>
    </location>
</feature>
<keyword evidence="1" id="KW-0812">Transmembrane</keyword>